<protein>
    <recommendedName>
        <fullName evidence="4">Secreted protein</fullName>
    </recommendedName>
</protein>
<name>A0ABU3Q3G1_9SPHN</name>
<sequence length="80" mass="8095">MKRIAGWTAVAAGLALLGACGDDDGAGGVTPEESRQLNEISETLDTSADSLTVTEDDMVDNGTLETSPSVPADNVAANSQ</sequence>
<organism evidence="2 3">
    <name type="scientific">Sphingosinicella rhizophila</name>
    <dbReference type="NCBI Taxonomy" id="3050082"/>
    <lineage>
        <taxon>Bacteria</taxon>
        <taxon>Pseudomonadati</taxon>
        <taxon>Pseudomonadota</taxon>
        <taxon>Alphaproteobacteria</taxon>
        <taxon>Sphingomonadales</taxon>
        <taxon>Sphingosinicellaceae</taxon>
        <taxon>Sphingosinicella</taxon>
    </lineage>
</organism>
<reference evidence="2 3" key="1">
    <citation type="submission" date="2023-05" db="EMBL/GenBank/DDBJ databases">
        <authorList>
            <person name="Guo Y."/>
        </authorList>
    </citation>
    <scope>NUCLEOTIDE SEQUENCE [LARGE SCALE GENOMIC DNA]</scope>
    <source>
        <strain evidence="2 3">GR2756</strain>
    </source>
</reference>
<dbReference type="Proteomes" id="UP001259572">
    <property type="component" value="Unassembled WGS sequence"/>
</dbReference>
<evidence type="ECO:0000256" key="1">
    <source>
        <dbReference type="SAM" id="MobiDB-lite"/>
    </source>
</evidence>
<gene>
    <name evidence="2" type="ORF">RQX22_03185</name>
</gene>
<dbReference type="PROSITE" id="PS51257">
    <property type="entry name" value="PROKAR_LIPOPROTEIN"/>
    <property type="match status" value="1"/>
</dbReference>
<comment type="caution">
    <text evidence="2">The sequence shown here is derived from an EMBL/GenBank/DDBJ whole genome shotgun (WGS) entry which is preliminary data.</text>
</comment>
<feature type="compositionally biased region" description="Polar residues" evidence="1">
    <location>
        <begin position="37"/>
        <end position="53"/>
    </location>
</feature>
<dbReference type="RefSeq" id="WP_315723607.1">
    <property type="nucleotide sequence ID" value="NZ_JAVUPU010000002.1"/>
</dbReference>
<evidence type="ECO:0000313" key="2">
    <source>
        <dbReference type="EMBL" id="MDT9597950.1"/>
    </source>
</evidence>
<keyword evidence="3" id="KW-1185">Reference proteome</keyword>
<proteinExistence type="predicted"/>
<dbReference type="EMBL" id="JAVUPU010000002">
    <property type="protein sequence ID" value="MDT9597950.1"/>
    <property type="molecule type" value="Genomic_DNA"/>
</dbReference>
<feature type="region of interest" description="Disordered" evidence="1">
    <location>
        <begin position="23"/>
        <end position="80"/>
    </location>
</feature>
<accession>A0ABU3Q3G1</accession>
<evidence type="ECO:0008006" key="4">
    <source>
        <dbReference type="Google" id="ProtNLM"/>
    </source>
</evidence>
<evidence type="ECO:0000313" key="3">
    <source>
        <dbReference type="Proteomes" id="UP001259572"/>
    </source>
</evidence>